<comment type="caution">
    <text evidence="2">The sequence shown here is derived from an EMBL/GenBank/DDBJ whole genome shotgun (WGS) entry which is preliminary data.</text>
</comment>
<feature type="transmembrane region" description="Helical" evidence="1">
    <location>
        <begin position="6"/>
        <end position="30"/>
    </location>
</feature>
<evidence type="ECO:0008006" key="4">
    <source>
        <dbReference type="Google" id="ProtNLM"/>
    </source>
</evidence>
<proteinExistence type="predicted"/>
<dbReference type="AlphaFoldDB" id="A0A365U732"/>
<evidence type="ECO:0000313" key="3">
    <source>
        <dbReference type="Proteomes" id="UP000253370"/>
    </source>
</evidence>
<dbReference type="Proteomes" id="UP000253370">
    <property type="component" value="Unassembled WGS sequence"/>
</dbReference>
<dbReference type="EMBL" id="QNTQ01000011">
    <property type="protein sequence ID" value="RBI84311.1"/>
    <property type="molecule type" value="Genomic_DNA"/>
</dbReference>
<keyword evidence="1" id="KW-0472">Membrane</keyword>
<keyword evidence="3" id="KW-1185">Reference proteome</keyword>
<evidence type="ECO:0000256" key="1">
    <source>
        <dbReference type="SAM" id="Phobius"/>
    </source>
</evidence>
<feature type="transmembrane region" description="Helical" evidence="1">
    <location>
        <begin position="136"/>
        <end position="156"/>
    </location>
</feature>
<accession>A0A365U732</accession>
<name>A0A365U732_9RHOB</name>
<sequence>MIPRAALWGLGLAAAAVYAALLWVGVFRLLPEAGGLWPFDIRIMGYDGTAARTYLAALTEEGRRIWSGPVARLDTVFPLLLGAFLGALLWRLGRPWLAPLPLVYSLADLWENARVREMIAAGPEGLTPDMVQGASAVTQGKFALLAMSVALVWMVWRRR</sequence>
<keyword evidence="1" id="KW-1133">Transmembrane helix</keyword>
<dbReference type="RefSeq" id="WP_113289867.1">
    <property type="nucleotide sequence ID" value="NZ_QNTQ01000011.1"/>
</dbReference>
<organism evidence="2 3">
    <name type="scientific">Rhodosalinus halophilus</name>
    <dbReference type="NCBI Taxonomy" id="2259333"/>
    <lineage>
        <taxon>Bacteria</taxon>
        <taxon>Pseudomonadati</taxon>
        <taxon>Pseudomonadota</taxon>
        <taxon>Alphaproteobacteria</taxon>
        <taxon>Rhodobacterales</taxon>
        <taxon>Paracoccaceae</taxon>
        <taxon>Rhodosalinus</taxon>
    </lineage>
</organism>
<reference evidence="2 3" key="1">
    <citation type="submission" date="2018-07" db="EMBL/GenBank/DDBJ databases">
        <title>Rhodosalinus sp. strain E84T genomic sequence and assembly.</title>
        <authorList>
            <person name="Liu Z.-W."/>
            <person name="Lu D.-C."/>
        </authorList>
    </citation>
    <scope>NUCLEOTIDE SEQUENCE [LARGE SCALE GENOMIC DNA]</scope>
    <source>
        <strain evidence="2 3">E84</strain>
    </source>
</reference>
<gene>
    <name evidence="2" type="ORF">DRV85_12780</name>
</gene>
<keyword evidence="1" id="KW-0812">Transmembrane</keyword>
<protein>
    <recommendedName>
        <fullName evidence="4">DUF1772 domain-containing protein</fullName>
    </recommendedName>
</protein>
<evidence type="ECO:0000313" key="2">
    <source>
        <dbReference type="EMBL" id="RBI84311.1"/>
    </source>
</evidence>
<dbReference type="OrthoDB" id="5198105at2"/>